<dbReference type="Proteomes" id="UP000579945">
    <property type="component" value="Unassembled WGS sequence"/>
</dbReference>
<feature type="transmembrane region" description="Helical" evidence="1">
    <location>
        <begin position="12"/>
        <end position="31"/>
    </location>
</feature>
<dbReference type="RefSeq" id="WP_183663035.1">
    <property type="nucleotide sequence ID" value="NZ_BAAAXX010000004.1"/>
</dbReference>
<evidence type="ECO:0000313" key="2">
    <source>
        <dbReference type="EMBL" id="MBB3734046.1"/>
    </source>
</evidence>
<protein>
    <submittedName>
        <fullName evidence="2">Uncharacterized protein</fullName>
    </submittedName>
</protein>
<gene>
    <name evidence="2" type="ORF">FHR33_009999</name>
</gene>
<keyword evidence="1" id="KW-0472">Membrane</keyword>
<keyword evidence="1" id="KW-0812">Transmembrane</keyword>
<organism evidence="2 3">
    <name type="scientific">Nonomuraea dietziae</name>
    <dbReference type="NCBI Taxonomy" id="65515"/>
    <lineage>
        <taxon>Bacteria</taxon>
        <taxon>Bacillati</taxon>
        <taxon>Actinomycetota</taxon>
        <taxon>Actinomycetes</taxon>
        <taxon>Streptosporangiales</taxon>
        <taxon>Streptosporangiaceae</taxon>
        <taxon>Nonomuraea</taxon>
    </lineage>
</organism>
<sequence>MVLNHLYDGHWVFAGLWAGLALVLGTLEYGLSHRPSGRIAIAHAAALTATETTLRSIACGWNRLRGRRITTFTLWHNQDPDRGAGWQAHHRMSRVFTSEIPVSQDVLFQALDNLHARFSSVGPRENADLEVDLYQRASLRPLELCDVIELSGAPLPLENELVPAELWADSRRLWRRLSNGSWKPVFTTLAQDANEPLL</sequence>
<comment type="caution">
    <text evidence="2">The sequence shown here is derived from an EMBL/GenBank/DDBJ whole genome shotgun (WGS) entry which is preliminary data.</text>
</comment>
<name>A0A7W5YE28_9ACTN</name>
<evidence type="ECO:0000313" key="3">
    <source>
        <dbReference type="Proteomes" id="UP000579945"/>
    </source>
</evidence>
<accession>A0A7W5YE28</accession>
<dbReference type="AlphaFoldDB" id="A0A7W5YE28"/>
<keyword evidence="1" id="KW-1133">Transmembrane helix</keyword>
<evidence type="ECO:0000256" key="1">
    <source>
        <dbReference type="SAM" id="Phobius"/>
    </source>
</evidence>
<dbReference type="GeneID" id="95395934"/>
<keyword evidence="3" id="KW-1185">Reference proteome</keyword>
<proteinExistence type="predicted"/>
<reference evidence="2 3" key="1">
    <citation type="submission" date="2020-08" db="EMBL/GenBank/DDBJ databases">
        <title>Sequencing the genomes of 1000 actinobacteria strains.</title>
        <authorList>
            <person name="Klenk H.-P."/>
        </authorList>
    </citation>
    <scope>NUCLEOTIDE SEQUENCE [LARGE SCALE GENOMIC DNA]</scope>
    <source>
        <strain evidence="2 3">DSM 44320</strain>
    </source>
</reference>
<dbReference type="EMBL" id="JACIBV010000003">
    <property type="protein sequence ID" value="MBB3734046.1"/>
    <property type="molecule type" value="Genomic_DNA"/>
</dbReference>